<keyword evidence="2 7" id="KW-0963">Cytoplasm</keyword>
<evidence type="ECO:0000256" key="2">
    <source>
        <dbReference type="ARBA" id="ARBA00022490"/>
    </source>
</evidence>
<evidence type="ECO:0000313" key="11">
    <source>
        <dbReference type="Proteomes" id="UP000184390"/>
    </source>
</evidence>
<dbReference type="PROSITE" id="PS00382">
    <property type="entry name" value="CLP_PROTEASE_HIS"/>
    <property type="match status" value="1"/>
</dbReference>
<feature type="active site" description="Nucleophile" evidence="7">
    <location>
        <position position="135"/>
    </location>
</feature>
<comment type="subcellular location">
    <subcellularLocation>
        <location evidence="7">Cytoplasm</location>
    </subcellularLocation>
</comment>
<proteinExistence type="inferred from homology"/>
<dbReference type="InterPro" id="IPR033135">
    <property type="entry name" value="ClpP_His_AS"/>
</dbReference>
<comment type="similarity">
    <text evidence="1 7 9">Belongs to the peptidase S14 family.</text>
</comment>
<dbReference type="SUPFAM" id="SSF52096">
    <property type="entry name" value="ClpP/crotonase"/>
    <property type="match status" value="1"/>
</dbReference>
<evidence type="ECO:0000256" key="7">
    <source>
        <dbReference type="HAMAP-Rule" id="MF_00444"/>
    </source>
</evidence>
<keyword evidence="11" id="KW-1185">Reference proteome</keyword>
<dbReference type="EMBL" id="FQYL01000001">
    <property type="protein sequence ID" value="SHI33918.1"/>
    <property type="molecule type" value="Genomic_DNA"/>
</dbReference>
<evidence type="ECO:0000256" key="8">
    <source>
        <dbReference type="PROSITE-ProRule" id="PRU10086"/>
    </source>
</evidence>
<accession>A0ABY1I1B7</accession>
<evidence type="ECO:0000256" key="9">
    <source>
        <dbReference type="RuleBase" id="RU003567"/>
    </source>
</evidence>
<dbReference type="InterPro" id="IPR023562">
    <property type="entry name" value="ClpP/TepA"/>
</dbReference>
<keyword evidence="5 7" id="KW-0720">Serine protease</keyword>
<comment type="function">
    <text evidence="7">Cleaves peptides in various proteins in a process that requires ATP hydrolysis. Has a chymotrypsin-like activity. Plays a major role in the degradation of misfolded proteins.</text>
</comment>
<evidence type="ECO:0000256" key="5">
    <source>
        <dbReference type="ARBA" id="ARBA00022825"/>
    </source>
</evidence>
<keyword evidence="3 7" id="KW-0645">Protease</keyword>
<comment type="catalytic activity">
    <reaction evidence="6 7 8">
        <text>Hydrolysis of proteins to small peptides in the presence of ATP and magnesium. alpha-casein is the usual test substrate. In the absence of ATP, only oligopeptides shorter than five residues are hydrolyzed (such as succinyl-Leu-Tyr-|-NHMec, and Leu-Tyr-Leu-|-Tyr-Trp, in which cleavage of the -Tyr-|-Leu- and -Tyr-|-Trp bonds also occurs).</text>
        <dbReference type="EC" id="3.4.21.92"/>
    </reaction>
</comment>
<dbReference type="EC" id="3.4.21.92" evidence="7"/>
<dbReference type="NCBIfam" id="NF009205">
    <property type="entry name" value="PRK12553.1"/>
    <property type="match status" value="1"/>
</dbReference>
<dbReference type="Pfam" id="PF00574">
    <property type="entry name" value="CLP_protease"/>
    <property type="match status" value="1"/>
</dbReference>
<evidence type="ECO:0000256" key="4">
    <source>
        <dbReference type="ARBA" id="ARBA00022801"/>
    </source>
</evidence>
<dbReference type="NCBIfam" id="NF001368">
    <property type="entry name" value="PRK00277.1"/>
    <property type="match status" value="1"/>
</dbReference>
<dbReference type="Gene3D" id="3.90.226.10">
    <property type="entry name" value="2-enoyl-CoA Hydratase, Chain A, domain 1"/>
    <property type="match status" value="1"/>
</dbReference>
<dbReference type="HAMAP" id="MF_00444">
    <property type="entry name" value="ClpP"/>
    <property type="match status" value="1"/>
</dbReference>
<evidence type="ECO:0000256" key="6">
    <source>
        <dbReference type="ARBA" id="ARBA00034021"/>
    </source>
</evidence>
<evidence type="ECO:0000256" key="1">
    <source>
        <dbReference type="ARBA" id="ARBA00007039"/>
    </source>
</evidence>
<dbReference type="Proteomes" id="UP000184390">
    <property type="component" value="Unassembled WGS sequence"/>
</dbReference>
<protein>
    <recommendedName>
        <fullName evidence="7 9">ATP-dependent Clp protease proteolytic subunit</fullName>
        <ecNumber evidence="7">3.4.21.92</ecNumber>
    </recommendedName>
    <alternativeName>
        <fullName evidence="7">Endopeptidase Clp</fullName>
    </alternativeName>
</protein>
<dbReference type="PANTHER" id="PTHR10381">
    <property type="entry name" value="ATP-DEPENDENT CLP PROTEASE PROTEOLYTIC SUBUNIT"/>
    <property type="match status" value="1"/>
</dbReference>
<comment type="subunit">
    <text evidence="7">Fourteen ClpP subunits assemble into 2 heptameric rings which stack back to back to give a disk-like structure with a central cavity, resembling the structure of eukaryotic proteasomes.</text>
</comment>
<dbReference type="InterPro" id="IPR001907">
    <property type="entry name" value="ClpP"/>
</dbReference>
<gene>
    <name evidence="7" type="primary">clpP</name>
    <name evidence="10" type="ORF">SAMN05216246_101282</name>
</gene>
<comment type="caution">
    <text evidence="10">The sequence shown here is derived from an EMBL/GenBank/DDBJ whole genome shotgun (WGS) entry which is preliminary data.</text>
</comment>
<keyword evidence="4 7" id="KW-0378">Hydrolase</keyword>
<dbReference type="GO" id="GO:0008233">
    <property type="term" value="F:peptidase activity"/>
    <property type="evidence" value="ECO:0007669"/>
    <property type="project" value="UniProtKB-KW"/>
</dbReference>
<name>A0ABY1I1B7_9ACTO</name>
<dbReference type="PRINTS" id="PR00127">
    <property type="entry name" value="CLPPROTEASEP"/>
</dbReference>
<sequence length="240" mass="25616">MSEKAAGAGMAPGRPALALAYRHERTDVSELHTRPGAVAAPSAHEGQGAGLGLTDSIYNRLLKERIIWLGSEVRDDNANAICAQMLLLAAEDPDRDIYLYINSPGGSVTAGMAIYDTMQYVQPDVVTVATGMAASMGQFLLSAGAKGKRYLTPHARVLMHQPSGGAGGSATDIRINADLIIKMKQELAEITAANTGHSVEEIIADSDRDHWFSAPEALEYGFVDHIVRSSREIGQQNGEN</sequence>
<dbReference type="PANTHER" id="PTHR10381:SF70">
    <property type="entry name" value="ATP-DEPENDENT CLP PROTEASE PROTEOLYTIC SUBUNIT"/>
    <property type="match status" value="1"/>
</dbReference>
<dbReference type="InterPro" id="IPR029045">
    <property type="entry name" value="ClpP/crotonase-like_dom_sf"/>
</dbReference>
<dbReference type="GO" id="GO:0006508">
    <property type="term" value="P:proteolysis"/>
    <property type="evidence" value="ECO:0007669"/>
    <property type="project" value="UniProtKB-KW"/>
</dbReference>
<evidence type="ECO:0000256" key="3">
    <source>
        <dbReference type="ARBA" id="ARBA00022670"/>
    </source>
</evidence>
<feature type="active site" evidence="7 8">
    <location>
        <position position="160"/>
    </location>
</feature>
<organism evidence="10 11">
    <name type="scientific">Actinomyces denticolens</name>
    <dbReference type="NCBI Taxonomy" id="52767"/>
    <lineage>
        <taxon>Bacteria</taxon>
        <taxon>Bacillati</taxon>
        <taxon>Actinomycetota</taxon>
        <taxon>Actinomycetes</taxon>
        <taxon>Actinomycetales</taxon>
        <taxon>Actinomycetaceae</taxon>
        <taxon>Actinomyces</taxon>
    </lineage>
</organism>
<dbReference type="CDD" id="cd07017">
    <property type="entry name" value="S14_ClpP_2"/>
    <property type="match status" value="1"/>
</dbReference>
<reference evidence="10 11" key="1">
    <citation type="submission" date="2016-11" db="EMBL/GenBank/DDBJ databases">
        <authorList>
            <person name="Varghese N."/>
            <person name="Submissions S."/>
        </authorList>
    </citation>
    <scope>NUCLEOTIDE SEQUENCE [LARGE SCALE GENOMIC DNA]</scope>
    <source>
        <strain evidence="10 11">PA</strain>
    </source>
</reference>
<evidence type="ECO:0000313" key="10">
    <source>
        <dbReference type="EMBL" id="SHI33918.1"/>
    </source>
</evidence>